<dbReference type="Proteomes" id="UP000192578">
    <property type="component" value="Unassembled WGS sequence"/>
</dbReference>
<dbReference type="Gene3D" id="2.60.120.200">
    <property type="match status" value="1"/>
</dbReference>
<dbReference type="Pfam" id="PF00722">
    <property type="entry name" value="Glyco_hydro_16"/>
    <property type="match status" value="1"/>
</dbReference>
<proteinExistence type="inferred from homology"/>
<dbReference type="InterPro" id="IPR000757">
    <property type="entry name" value="Beta-glucanase-like"/>
</dbReference>
<dbReference type="InterPro" id="IPR050546">
    <property type="entry name" value="Glycosyl_Hydrlase_16"/>
</dbReference>
<comment type="similarity">
    <text evidence="1">Belongs to the glycosyl hydrolase 16 family.</text>
</comment>
<evidence type="ECO:0000256" key="1">
    <source>
        <dbReference type="ARBA" id="ARBA00006865"/>
    </source>
</evidence>
<feature type="domain" description="GH16" evidence="2">
    <location>
        <begin position="123"/>
        <end position="376"/>
    </location>
</feature>
<dbReference type="SUPFAM" id="SSF49899">
    <property type="entry name" value="Concanavalin A-like lectins/glucanases"/>
    <property type="match status" value="1"/>
</dbReference>
<dbReference type="PANTHER" id="PTHR10963">
    <property type="entry name" value="GLYCOSYL HYDROLASE-RELATED"/>
    <property type="match status" value="1"/>
</dbReference>
<dbReference type="CDD" id="cd08023">
    <property type="entry name" value="GH16_laminarinase_like"/>
    <property type="match status" value="1"/>
</dbReference>
<dbReference type="PANTHER" id="PTHR10963:SF55">
    <property type="entry name" value="GLYCOSIDE HYDROLASE FAMILY 16 PROTEIN"/>
    <property type="match status" value="1"/>
</dbReference>
<name>A0A1W0X9V8_HYPEX</name>
<accession>A0A1W0X9V8</accession>
<evidence type="ECO:0000313" key="4">
    <source>
        <dbReference type="Proteomes" id="UP000192578"/>
    </source>
</evidence>
<dbReference type="GO" id="GO:0005975">
    <property type="term" value="P:carbohydrate metabolic process"/>
    <property type="evidence" value="ECO:0007669"/>
    <property type="project" value="InterPro"/>
</dbReference>
<dbReference type="InterPro" id="IPR013320">
    <property type="entry name" value="ConA-like_dom_sf"/>
</dbReference>
<evidence type="ECO:0000259" key="2">
    <source>
        <dbReference type="PROSITE" id="PS51762"/>
    </source>
</evidence>
<reference evidence="4" key="1">
    <citation type="submission" date="2017-01" db="EMBL/GenBank/DDBJ databases">
        <title>Comparative genomics of anhydrobiosis in the tardigrade Hypsibius dujardini.</title>
        <authorList>
            <person name="Yoshida Y."/>
            <person name="Koutsovoulos G."/>
            <person name="Laetsch D."/>
            <person name="Stevens L."/>
            <person name="Kumar S."/>
            <person name="Horikawa D."/>
            <person name="Ishino K."/>
            <person name="Komine S."/>
            <person name="Tomita M."/>
            <person name="Blaxter M."/>
            <person name="Arakawa K."/>
        </authorList>
    </citation>
    <scope>NUCLEOTIDE SEQUENCE [LARGE SCALE GENOMIC DNA]</scope>
    <source>
        <strain evidence="4">Z151</strain>
    </source>
</reference>
<sequence>MLKITDKAVNELIVCIILLSGPCELKSVRETQPHLLSVETKRNSRKFIVKKGLSEVSRPVTSVMPRNRDVFVVGDRHLMSFPKDISQEKPLLSKELLQSKSPPFSTSKTTRDAYYCFASNDPDEIATKTTETPQLALHAHTRRLVFRDDFNGPTLDASKWNVINESHLLSDDLQHYTPNDVYVEDGNLVLQTQRRLYAGRNYTSGLADTFGKVAFLYGTVEFRAKLPPTKTANAAFSFMLTLYSAACHAGIHCAEPYSIGFLSVEGENSASVTYGPNRNVDSVDKPFLVYSEREYSVYKVHWTADQIVWYVDGEEIERVTDVGKVPHVPMKLGLKMRVFQVDEEGLVRAADERVGAEEFPAMMRIDYVEVNDFSLLIKS</sequence>
<organism evidence="3 4">
    <name type="scientific">Hypsibius exemplaris</name>
    <name type="common">Freshwater tardigrade</name>
    <dbReference type="NCBI Taxonomy" id="2072580"/>
    <lineage>
        <taxon>Eukaryota</taxon>
        <taxon>Metazoa</taxon>
        <taxon>Ecdysozoa</taxon>
        <taxon>Tardigrada</taxon>
        <taxon>Eutardigrada</taxon>
        <taxon>Parachela</taxon>
        <taxon>Hypsibioidea</taxon>
        <taxon>Hypsibiidae</taxon>
        <taxon>Hypsibius</taxon>
    </lineage>
</organism>
<dbReference type="GO" id="GO:0004553">
    <property type="term" value="F:hydrolase activity, hydrolyzing O-glycosyl compounds"/>
    <property type="evidence" value="ECO:0007669"/>
    <property type="project" value="InterPro"/>
</dbReference>
<dbReference type="PROSITE" id="PS51762">
    <property type="entry name" value="GH16_2"/>
    <property type="match status" value="1"/>
</dbReference>
<keyword evidence="4" id="KW-1185">Reference proteome</keyword>
<dbReference type="OrthoDB" id="4781at2759"/>
<dbReference type="EMBL" id="MTYJ01000008">
    <property type="protein sequence ID" value="OQV24190.1"/>
    <property type="molecule type" value="Genomic_DNA"/>
</dbReference>
<protein>
    <recommendedName>
        <fullName evidence="2">GH16 domain-containing protein</fullName>
    </recommendedName>
</protein>
<comment type="caution">
    <text evidence="3">The sequence shown here is derived from an EMBL/GenBank/DDBJ whole genome shotgun (WGS) entry which is preliminary data.</text>
</comment>
<evidence type="ECO:0000313" key="3">
    <source>
        <dbReference type="EMBL" id="OQV24190.1"/>
    </source>
</evidence>
<gene>
    <name evidence="3" type="ORF">BV898_02137</name>
</gene>
<dbReference type="AlphaFoldDB" id="A0A1W0X9V8"/>